<keyword evidence="4" id="KW-1185">Reference proteome</keyword>
<dbReference type="InterPro" id="IPR050923">
    <property type="entry name" value="Cell_Proc_Reg/RNA_Proc"/>
</dbReference>
<evidence type="ECO:0000313" key="4">
    <source>
        <dbReference type="Proteomes" id="UP000490386"/>
    </source>
</evidence>
<dbReference type="InterPro" id="IPR042287">
    <property type="entry name" value="FhaA_N_sf"/>
</dbReference>
<name>A0A7J5B1D6_9MICO</name>
<evidence type="ECO:0000259" key="2">
    <source>
        <dbReference type="PROSITE" id="PS50006"/>
    </source>
</evidence>
<accession>A0A7J5B1D6</accession>
<sequence length="236" mass="25832">MGILDRFERGLERVFNGAFAKTFRSGLQPVEISAALKREMDTRASVVTRDRVLVPNRFNVQMSQVDYTRISQIAGIQDELMRVVEQHAAKQGYQFSGGLSIKFLENDSLSEGRIEVDSRSVQGQVAWAPILDVDGERIHVGIGSTVIGRGSEADITIADTGASRKHAEVVWDGKRAGIRDLGSTNGTKVNGRSISQAGLEPDSTIQIGRHRIVFRVIPQADPSDDTGYLPRQGGRT</sequence>
<dbReference type="AlphaFoldDB" id="A0A7J5B1D6"/>
<comment type="caution">
    <text evidence="3">The sequence shown here is derived from an EMBL/GenBank/DDBJ whole genome shotgun (WGS) entry which is preliminary data.</text>
</comment>
<dbReference type="Gene3D" id="3.30.2320.60">
    <property type="entry name" value="FhaA, phosphopeptide-binding domain (DUF3662)"/>
    <property type="match status" value="1"/>
</dbReference>
<proteinExistence type="predicted"/>
<dbReference type="EMBL" id="WBJX01000003">
    <property type="protein sequence ID" value="KAB1637727.1"/>
    <property type="molecule type" value="Genomic_DNA"/>
</dbReference>
<dbReference type="Gene3D" id="2.60.200.20">
    <property type="match status" value="1"/>
</dbReference>
<dbReference type="SUPFAM" id="SSF49879">
    <property type="entry name" value="SMAD/FHA domain"/>
    <property type="match status" value="1"/>
</dbReference>
<dbReference type="InterPro" id="IPR022128">
    <property type="entry name" value="FhaA_N"/>
</dbReference>
<evidence type="ECO:0000256" key="1">
    <source>
        <dbReference type="ARBA" id="ARBA00022553"/>
    </source>
</evidence>
<dbReference type="CDD" id="cd00060">
    <property type="entry name" value="FHA"/>
    <property type="match status" value="1"/>
</dbReference>
<dbReference type="Pfam" id="PF12401">
    <property type="entry name" value="FhaA_N"/>
    <property type="match status" value="1"/>
</dbReference>
<gene>
    <name evidence="3" type="ORF">F8O03_11010</name>
</gene>
<evidence type="ECO:0000313" key="3">
    <source>
        <dbReference type="EMBL" id="KAB1637727.1"/>
    </source>
</evidence>
<feature type="domain" description="FHA" evidence="2">
    <location>
        <begin position="145"/>
        <end position="194"/>
    </location>
</feature>
<dbReference type="InterPro" id="IPR000253">
    <property type="entry name" value="FHA_dom"/>
</dbReference>
<dbReference type="PANTHER" id="PTHR23308">
    <property type="entry name" value="NUCLEAR INHIBITOR OF PROTEIN PHOSPHATASE-1"/>
    <property type="match status" value="1"/>
</dbReference>
<dbReference type="OrthoDB" id="151099at2"/>
<dbReference type="SMART" id="SM00240">
    <property type="entry name" value="FHA"/>
    <property type="match status" value="1"/>
</dbReference>
<keyword evidence="1" id="KW-0597">Phosphoprotein</keyword>
<protein>
    <submittedName>
        <fullName evidence="3">DUF2662 domain-containing protein</fullName>
    </submittedName>
</protein>
<reference evidence="3 4" key="1">
    <citation type="submission" date="2019-09" db="EMBL/GenBank/DDBJ databases">
        <title>Phylogeny of genus Pseudoclavibacter and closely related genus.</title>
        <authorList>
            <person name="Li Y."/>
        </authorList>
    </citation>
    <scope>NUCLEOTIDE SEQUENCE [LARGE SCALE GENOMIC DNA]</scope>
    <source>
        <strain evidence="3 4">THG-MD12</strain>
    </source>
</reference>
<dbReference type="RefSeq" id="WP_104254452.1">
    <property type="nucleotide sequence ID" value="NZ_CANKVH010000013.1"/>
</dbReference>
<dbReference type="PROSITE" id="PS50006">
    <property type="entry name" value="FHA_DOMAIN"/>
    <property type="match status" value="1"/>
</dbReference>
<dbReference type="Pfam" id="PF00498">
    <property type="entry name" value="FHA"/>
    <property type="match status" value="1"/>
</dbReference>
<dbReference type="Proteomes" id="UP000490386">
    <property type="component" value="Unassembled WGS sequence"/>
</dbReference>
<dbReference type="InterPro" id="IPR008984">
    <property type="entry name" value="SMAD_FHA_dom_sf"/>
</dbReference>
<organism evidence="3 4">
    <name type="scientific">Pseudoclavibacter terrae</name>
    <dbReference type="NCBI Taxonomy" id="1530195"/>
    <lineage>
        <taxon>Bacteria</taxon>
        <taxon>Bacillati</taxon>
        <taxon>Actinomycetota</taxon>
        <taxon>Actinomycetes</taxon>
        <taxon>Micrococcales</taxon>
        <taxon>Microbacteriaceae</taxon>
        <taxon>Pseudoclavibacter</taxon>
    </lineage>
</organism>